<reference evidence="1 2" key="1">
    <citation type="submission" date="2020-08" db="EMBL/GenBank/DDBJ databases">
        <title>Genomic Encyclopedia of Type Strains, Phase IV (KMG-IV): sequencing the most valuable type-strain genomes for metagenomic binning, comparative biology and taxonomic classification.</title>
        <authorList>
            <person name="Goeker M."/>
        </authorList>
    </citation>
    <scope>NUCLEOTIDE SEQUENCE [LARGE SCALE GENOMIC DNA]</scope>
    <source>
        <strain evidence="1 2">DSM 44197</strain>
    </source>
</reference>
<accession>A0A7W3QLB2</accession>
<protein>
    <recommendedName>
        <fullName evidence="3">Ribosomal protein L7/L12 C-terminal domain-containing protein</fullName>
    </recommendedName>
</protein>
<organism evidence="1 2">
    <name type="scientific">Actinomadura namibiensis</name>
    <dbReference type="NCBI Taxonomy" id="182080"/>
    <lineage>
        <taxon>Bacteria</taxon>
        <taxon>Bacillati</taxon>
        <taxon>Actinomycetota</taxon>
        <taxon>Actinomycetes</taxon>
        <taxon>Streptosporangiales</taxon>
        <taxon>Thermomonosporaceae</taxon>
        <taxon>Actinomadura</taxon>
    </lineage>
</organism>
<gene>
    <name evidence="1" type="ORF">HNR61_002913</name>
</gene>
<dbReference type="Proteomes" id="UP000572680">
    <property type="component" value="Unassembled WGS sequence"/>
</dbReference>
<sequence>MEAILAACAVVAVLGGLMALYSLLARRDADRARREWPAWLADLGPRVPPHTRRRALVFALEGKMIHAVKAVREDTGLPLKDAKRYVDALLQQQKESAPHVLAGEASPEHRAPDMPLSERVRAFKAVEDHASAVALVRAETGMTRAEAERFVAALD</sequence>
<dbReference type="Gene3D" id="3.30.1390.10">
    <property type="match status" value="1"/>
</dbReference>
<evidence type="ECO:0000313" key="1">
    <source>
        <dbReference type="EMBL" id="MBA8951282.1"/>
    </source>
</evidence>
<dbReference type="InterPro" id="IPR014719">
    <property type="entry name" value="Ribosomal_bL12_C/ClpS-like"/>
</dbReference>
<dbReference type="AlphaFoldDB" id="A0A7W3QLB2"/>
<keyword evidence="2" id="KW-1185">Reference proteome</keyword>
<evidence type="ECO:0000313" key="2">
    <source>
        <dbReference type="Proteomes" id="UP000572680"/>
    </source>
</evidence>
<proteinExistence type="predicted"/>
<name>A0A7W3QLB2_ACTNM</name>
<dbReference type="RefSeq" id="WP_182843631.1">
    <property type="nucleotide sequence ID" value="NZ_BAAALP010000004.1"/>
</dbReference>
<evidence type="ECO:0008006" key="3">
    <source>
        <dbReference type="Google" id="ProtNLM"/>
    </source>
</evidence>
<dbReference type="EMBL" id="JACJIA010000003">
    <property type="protein sequence ID" value="MBA8951282.1"/>
    <property type="molecule type" value="Genomic_DNA"/>
</dbReference>
<comment type="caution">
    <text evidence="1">The sequence shown here is derived from an EMBL/GenBank/DDBJ whole genome shotgun (WGS) entry which is preliminary data.</text>
</comment>